<dbReference type="PROSITE" id="PS51194">
    <property type="entry name" value="HELICASE_CTER"/>
    <property type="match status" value="1"/>
</dbReference>
<dbReference type="InterPro" id="IPR002121">
    <property type="entry name" value="HRDC_dom"/>
</dbReference>
<evidence type="ECO:0000256" key="15">
    <source>
        <dbReference type="ARBA" id="ARBA00034617"/>
    </source>
</evidence>
<dbReference type="SMART" id="SM00341">
    <property type="entry name" value="HRDC"/>
    <property type="match status" value="1"/>
</dbReference>
<dbReference type="Gene3D" id="1.10.150.80">
    <property type="entry name" value="HRDC domain"/>
    <property type="match status" value="1"/>
</dbReference>
<evidence type="ECO:0000256" key="2">
    <source>
        <dbReference type="ARBA" id="ARBA00001947"/>
    </source>
</evidence>
<dbReference type="Pfam" id="PF16124">
    <property type="entry name" value="RecQ_Zn_bind"/>
    <property type="match status" value="1"/>
</dbReference>
<evidence type="ECO:0000259" key="19">
    <source>
        <dbReference type="PROSITE" id="PS51194"/>
    </source>
</evidence>
<dbReference type="EMBL" id="OU015584">
    <property type="protein sequence ID" value="CAG5079554.1"/>
    <property type="molecule type" value="Genomic_DNA"/>
</dbReference>
<dbReference type="Pfam" id="PF00570">
    <property type="entry name" value="HRDC"/>
    <property type="match status" value="1"/>
</dbReference>
<keyword evidence="11" id="KW-0238">DNA-binding</keyword>
<dbReference type="GO" id="GO:0043590">
    <property type="term" value="C:bacterial nucleoid"/>
    <property type="evidence" value="ECO:0007669"/>
    <property type="project" value="TreeGrafter"/>
</dbReference>
<keyword evidence="6" id="KW-0227">DNA damage</keyword>
<dbReference type="SUPFAM" id="SSF47819">
    <property type="entry name" value="HRDC-like"/>
    <property type="match status" value="1"/>
</dbReference>
<dbReference type="InterPro" id="IPR001650">
    <property type="entry name" value="Helicase_C-like"/>
</dbReference>
<dbReference type="Gene3D" id="3.40.50.300">
    <property type="entry name" value="P-loop containing nucleotide triphosphate hydrolases"/>
    <property type="match status" value="2"/>
</dbReference>
<dbReference type="SUPFAM" id="SSF46785">
    <property type="entry name" value="Winged helix' DNA-binding domain"/>
    <property type="match status" value="1"/>
</dbReference>
<dbReference type="Pfam" id="PF00270">
    <property type="entry name" value="DEAD"/>
    <property type="match status" value="1"/>
</dbReference>
<evidence type="ECO:0000256" key="6">
    <source>
        <dbReference type="ARBA" id="ARBA00022763"/>
    </source>
</evidence>
<protein>
    <recommendedName>
        <fullName evidence="16">DNA helicase RecQ</fullName>
        <ecNumber evidence="16">5.6.2.4</ecNumber>
    </recommendedName>
</protein>
<keyword evidence="13" id="KW-0234">DNA repair</keyword>
<evidence type="ECO:0000256" key="14">
    <source>
        <dbReference type="ARBA" id="ARBA00023235"/>
    </source>
</evidence>
<dbReference type="GO" id="GO:0006310">
    <property type="term" value="P:DNA recombination"/>
    <property type="evidence" value="ECO:0007669"/>
    <property type="project" value="UniProtKB-UniRule"/>
</dbReference>
<dbReference type="InterPro" id="IPR048671">
    <property type="entry name" value="RecQ-1-like_HTH"/>
</dbReference>
<gene>
    <name evidence="20" type="primary">recQ_1</name>
    <name evidence="20" type="ORF">CRYO30217_00974</name>
</gene>
<evidence type="ECO:0000256" key="8">
    <source>
        <dbReference type="ARBA" id="ARBA00022806"/>
    </source>
</evidence>
<organism evidence="20 21">
    <name type="scientific">Parvicella tangerina</name>
    <dbReference type="NCBI Taxonomy" id="2829795"/>
    <lineage>
        <taxon>Bacteria</taxon>
        <taxon>Pseudomonadati</taxon>
        <taxon>Bacteroidota</taxon>
        <taxon>Flavobacteriia</taxon>
        <taxon>Flavobacteriales</taxon>
        <taxon>Parvicellaceae</taxon>
        <taxon>Parvicella</taxon>
    </lineage>
</organism>
<comment type="similarity">
    <text evidence="3">Belongs to the helicase family. RecQ subfamily.</text>
</comment>
<dbReference type="GO" id="GO:0043138">
    <property type="term" value="F:3'-5' DNA helicase activity"/>
    <property type="evidence" value="ECO:0007669"/>
    <property type="project" value="UniProtKB-EC"/>
</dbReference>
<dbReference type="PANTHER" id="PTHR13710">
    <property type="entry name" value="DNA HELICASE RECQ FAMILY MEMBER"/>
    <property type="match status" value="1"/>
</dbReference>
<dbReference type="PROSITE" id="PS51192">
    <property type="entry name" value="HELICASE_ATP_BIND_1"/>
    <property type="match status" value="1"/>
</dbReference>
<keyword evidence="9" id="KW-0862">Zinc</keyword>
<dbReference type="GO" id="GO:0009432">
    <property type="term" value="P:SOS response"/>
    <property type="evidence" value="ECO:0007669"/>
    <property type="project" value="UniProtKB-UniRule"/>
</dbReference>
<dbReference type="SMART" id="SM00487">
    <property type="entry name" value="DEXDc"/>
    <property type="match status" value="1"/>
</dbReference>
<dbReference type="NCBIfam" id="TIGR00614">
    <property type="entry name" value="recQ_fam"/>
    <property type="match status" value="1"/>
</dbReference>
<dbReference type="CDD" id="cd18794">
    <property type="entry name" value="SF2_C_RecQ"/>
    <property type="match status" value="1"/>
</dbReference>
<evidence type="ECO:0000256" key="1">
    <source>
        <dbReference type="ARBA" id="ARBA00001946"/>
    </source>
</evidence>
<evidence type="ECO:0000256" key="10">
    <source>
        <dbReference type="ARBA" id="ARBA00022840"/>
    </source>
</evidence>
<evidence type="ECO:0000259" key="18">
    <source>
        <dbReference type="PROSITE" id="PS51192"/>
    </source>
</evidence>
<dbReference type="InterPro" id="IPR036388">
    <property type="entry name" value="WH-like_DNA-bd_sf"/>
</dbReference>
<dbReference type="GO" id="GO:0016787">
    <property type="term" value="F:hydrolase activity"/>
    <property type="evidence" value="ECO:0007669"/>
    <property type="project" value="UniProtKB-KW"/>
</dbReference>
<dbReference type="GO" id="GO:0009378">
    <property type="term" value="F:four-way junction helicase activity"/>
    <property type="evidence" value="ECO:0007669"/>
    <property type="project" value="TreeGrafter"/>
</dbReference>
<accession>A0A916NGC7</accession>
<feature type="domain" description="Helicase ATP-binding" evidence="18">
    <location>
        <begin position="29"/>
        <end position="200"/>
    </location>
</feature>
<dbReference type="CDD" id="cd17920">
    <property type="entry name" value="DEXHc_RecQ"/>
    <property type="match status" value="1"/>
</dbReference>
<keyword evidence="10" id="KW-0067">ATP-binding</keyword>
<dbReference type="GO" id="GO:0046872">
    <property type="term" value="F:metal ion binding"/>
    <property type="evidence" value="ECO:0007669"/>
    <property type="project" value="UniProtKB-KW"/>
</dbReference>
<dbReference type="SMART" id="SM00956">
    <property type="entry name" value="RQC"/>
    <property type="match status" value="1"/>
</dbReference>
<feature type="domain" description="Helicase C-terminal" evidence="19">
    <location>
        <begin position="221"/>
        <end position="377"/>
    </location>
</feature>
<keyword evidence="8 20" id="KW-0347">Helicase</keyword>
<dbReference type="GO" id="GO:0006260">
    <property type="term" value="P:DNA replication"/>
    <property type="evidence" value="ECO:0007669"/>
    <property type="project" value="InterPro"/>
</dbReference>
<dbReference type="SMART" id="SM00490">
    <property type="entry name" value="HELICc"/>
    <property type="match status" value="1"/>
</dbReference>
<dbReference type="Gene3D" id="1.10.10.10">
    <property type="entry name" value="Winged helix-like DNA-binding domain superfamily/Winged helix DNA-binding domain"/>
    <property type="match status" value="1"/>
</dbReference>
<comment type="cofactor">
    <cofactor evidence="1">
        <name>Mg(2+)</name>
        <dbReference type="ChEBI" id="CHEBI:18420"/>
    </cofactor>
</comment>
<dbReference type="GO" id="GO:0006281">
    <property type="term" value="P:DNA repair"/>
    <property type="evidence" value="ECO:0007669"/>
    <property type="project" value="UniProtKB-KW"/>
</dbReference>
<dbReference type="InterPro" id="IPR010997">
    <property type="entry name" value="HRDC-like_sf"/>
</dbReference>
<dbReference type="Proteomes" id="UP000683507">
    <property type="component" value="Chromosome"/>
</dbReference>
<dbReference type="InterPro" id="IPR004589">
    <property type="entry name" value="DNA_helicase_ATP-dep_RecQ"/>
</dbReference>
<dbReference type="Pfam" id="PF09382">
    <property type="entry name" value="RQC"/>
    <property type="match status" value="1"/>
</dbReference>
<keyword evidence="5" id="KW-0547">Nucleotide-binding</keyword>
<dbReference type="InterPro" id="IPR036390">
    <property type="entry name" value="WH_DNA-bd_sf"/>
</dbReference>
<evidence type="ECO:0000313" key="20">
    <source>
        <dbReference type="EMBL" id="CAG5079554.1"/>
    </source>
</evidence>
<dbReference type="EC" id="5.6.2.4" evidence="16"/>
<keyword evidence="21" id="KW-1185">Reference proteome</keyword>
<dbReference type="AlphaFoldDB" id="A0A916NGC7"/>
<name>A0A916NGC7_9FLAO</name>
<dbReference type="FunFam" id="3.40.50.300:FF:001051">
    <property type="entry name" value="ATP-dependent DNA helicase RecQ"/>
    <property type="match status" value="1"/>
</dbReference>
<evidence type="ECO:0000256" key="13">
    <source>
        <dbReference type="ARBA" id="ARBA00023204"/>
    </source>
</evidence>
<dbReference type="InterPro" id="IPR032284">
    <property type="entry name" value="RecQ_Zn-bd"/>
</dbReference>
<dbReference type="Pfam" id="PF21220">
    <property type="entry name" value="RecQ-1-like_HTH"/>
    <property type="match status" value="1"/>
</dbReference>
<feature type="domain" description="HRDC" evidence="17">
    <location>
        <begin position="534"/>
        <end position="614"/>
    </location>
</feature>
<sequence length="732" mass="82693">MISTTMTPKDALRTYFGFDSFKGEQEDVINSLLEGKHTFVIMPTGGGKSMCYQLPALMTEGTAIVVSPLIALMKNQVDAIRQVSENDSIAHFLNSSLNKTEANRVKSDVIEGKTKLLYVAPESLTKQENIDFLSSIKISFFAIDEAHCISEWGHDFRPEYRRLRPMIEKIDNVPIIALTATATEKVQLDIQKNLGMLDAEVYKASFNRKNLFYEIRPKKDVQRQIIKFIKERTGKSGIIYCLSRKKVEELAQVLSVNGIKALPYHAGLDATTRAKHQDMFLMEDVDVIVATIAFGMGIDKPDVRFVIHHDIPKSLESYYQETGRAGRDGGEGHCIAFYSYKDIEKLEKFLHGKPVAEQEIGFQLLQEVVSYAETSMNRRKFLLHYFGEEFDEVNGEGADMCDNSRYPKEKVEGKEDVILLLKTIKALQGKHKMKYFINLLTGKKSNDIVTYKHDQSEFFGAGKGKEESYWSGAIRQCIVEGFIGKEIESYGTLYLTVKGEQFLQSPHSFMVIKQNDFSDVDGADGTVTPKQGGQSADATLFSILKDLRKKIAKEKSVPPFVVFQDPSLEDMTVQYPITLEELQNIAGVGAGKAKRYGQPFVDVIAKYVEENDIDRPQDFVVKSVVNKSGSKVNIIMNIDKKLPLDVIAKSQQKEFEDFLTELEGIVASGTKLNIDYYINDVLDEDAIEEVFEYFMEDAESDSIAEAYDEFDGDYSEEELRLVRLKFMSEVAN</sequence>
<dbReference type="InterPro" id="IPR014001">
    <property type="entry name" value="Helicase_ATP-bd"/>
</dbReference>
<evidence type="ECO:0000256" key="5">
    <source>
        <dbReference type="ARBA" id="ARBA00022741"/>
    </source>
</evidence>
<dbReference type="FunFam" id="3.40.50.300:FF:000156">
    <property type="entry name" value="ATP-dependent DNA helicase recQ"/>
    <property type="match status" value="1"/>
</dbReference>
<dbReference type="GO" id="GO:0030894">
    <property type="term" value="C:replisome"/>
    <property type="evidence" value="ECO:0007669"/>
    <property type="project" value="TreeGrafter"/>
</dbReference>
<dbReference type="Pfam" id="PF00271">
    <property type="entry name" value="Helicase_C"/>
    <property type="match status" value="1"/>
</dbReference>
<dbReference type="InterPro" id="IPR018982">
    <property type="entry name" value="RQC_domain"/>
</dbReference>
<evidence type="ECO:0000256" key="9">
    <source>
        <dbReference type="ARBA" id="ARBA00022833"/>
    </source>
</evidence>
<keyword evidence="4" id="KW-0479">Metal-binding</keyword>
<dbReference type="GO" id="GO:0005737">
    <property type="term" value="C:cytoplasm"/>
    <property type="evidence" value="ECO:0007669"/>
    <property type="project" value="TreeGrafter"/>
</dbReference>
<evidence type="ECO:0000256" key="12">
    <source>
        <dbReference type="ARBA" id="ARBA00023172"/>
    </source>
</evidence>
<dbReference type="SUPFAM" id="SSF52540">
    <property type="entry name" value="P-loop containing nucleoside triphosphate hydrolases"/>
    <property type="match status" value="1"/>
</dbReference>
<dbReference type="InterPro" id="IPR027417">
    <property type="entry name" value="P-loop_NTPase"/>
</dbReference>
<dbReference type="GO" id="GO:0005524">
    <property type="term" value="F:ATP binding"/>
    <property type="evidence" value="ECO:0007669"/>
    <property type="project" value="UniProtKB-KW"/>
</dbReference>
<dbReference type="KEGG" id="ptan:CRYO30217_00974"/>
<keyword evidence="14" id="KW-0413">Isomerase</keyword>
<evidence type="ECO:0000256" key="11">
    <source>
        <dbReference type="ARBA" id="ARBA00023125"/>
    </source>
</evidence>
<evidence type="ECO:0000256" key="3">
    <source>
        <dbReference type="ARBA" id="ARBA00005446"/>
    </source>
</evidence>
<evidence type="ECO:0000256" key="4">
    <source>
        <dbReference type="ARBA" id="ARBA00022723"/>
    </source>
</evidence>
<reference evidence="20" key="1">
    <citation type="submission" date="2021-04" db="EMBL/GenBank/DDBJ databases">
        <authorList>
            <person name="Rodrigo-Torres L."/>
            <person name="Arahal R. D."/>
            <person name="Lucena T."/>
        </authorList>
    </citation>
    <scope>NUCLEOTIDE SEQUENCE</scope>
    <source>
        <strain evidence="20">AS29M-1</strain>
    </source>
</reference>
<keyword evidence="7 20" id="KW-0378">Hydrolase</keyword>
<dbReference type="InterPro" id="IPR011545">
    <property type="entry name" value="DEAD/DEAH_box_helicase_dom"/>
</dbReference>
<evidence type="ECO:0000256" key="16">
    <source>
        <dbReference type="NCBIfam" id="TIGR01389"/>
    </source>
</evidence>
<comment type="cofactor">
    <cofactor evidence="2">
        <name>Zn(2+)</name>
        <dbReference type="ChEBI" id="CHEBI:29105"/>
    </cofactor>
</comment>
<comment type="catalytic activity">
    <reaction evidence="15">
        <text>Couples ATP hydrolysis with the unwinding of duplex DNA by translocating in the 3'-5' direction.</text>
        <dbReference type="EC" id="5.6.2.4"/>
    </reaction>
</comment>
<proteinExistence type="inferred from homology"/>
<evidence type="ECO:0000259" key="17">
    <source>
        <dbReference type="PROSITE" id="PS50967"/>
    </source>
</evidence>
<dbReference type="Gene3D" id="1.10.10.1390">
    <property type="entry name" value="ATP-dependent DNA helicase RecQ"/>
    <property type="match status" value="1"/>
</dbReference>
<dbReference type="InterPro" id="IPR006293">
    <property type="entry name" value="DNA_helicase_ATP-dep_RecQ_bac"/>
</dbReference>
<dbReference type="PROSITE" id="PS50967">
    <property type="entry name" value="HRDC"/>
    <property type="match status" value="1"/>
</dbReference>
<dbReference type="InterPro" id="IPR044876">
    <property type="entry name" value="HRDC_dom_sf"/>
</dbReference>
<evidence type="ECO:0000256" key="7">
    <source>
        <dbReference type="ARBA" id="ARBA00022801"/>
    </source>
</evidence>
<keyword evidence="12" id="KW-0233">DNA recombination</keyword>
<dbReference type="NCBIfam" id="TIGR01389">
    <property type="entry name" value="recQ"/>
    <property type="match status" value="1"/>
</dbReference>
<dbReference type="RefSeq" id="WP_258541195.1">
    <property type="nucleotide sequence ID" value="NZ_OU015584.1"/>
</dbReference>
<dbReference type="GO" id="GO:0003677">
    <property type="term" value="F:DNA binding"/>
    <property type="evidence" value="ECO:0007669"/>
    <property type="project" value="UniProtKB-KW"/>
</dbReference>
<dbReference type="PANTHER" id="PTHR13710:SF105">
    <property type="entry name" value="ATP-DEPENDENT DNA HELICASE Q1"/>
    <property type="match status" value="1"/>
</dbReference>
<evidence type="ECO:0000313" key="21">
    <source>
        <dbReference type="Proteomes" id="UP000683507"/>
    </source>
</evidence>